<comment type="caution">
    <text evidence="2">The sequence shown here is derived from an EMBL/GenBank/DDBJ whole genome shotgun (WGS) entry which is preliminary data.</text>
</comment>
<name>A0A9N9YK72_9HYPO</name>
<dbReference type="InterPro" id="IPR052895">
    <property type="entry name" value="HetReg/Transcr_Mod"/>
</dbReference>
<gene>
    <name evidence="2" type="ORF">CRHIZ90672A_00010378</name>
</gene>
<dbReference type="Proteomes" id="UP000696573">
    <property type="component" value="Unassembled WGS sequence"/>
</dbReference>
<dbReference type="PANTHER" id="PTHR24148">
    <property type="entry name" value="ANKYRIN REPEAT DOMAIN-CONTAINING PROTEIN 39 HOMOLOG-RELATED"/>
    <property type="match status" value="1"/>
</dbReference>
<dbReference type="InterPro" id="IPR010730">
    <property type="entry name" value="HET"/>
</dbReference>
<evidence type="ECO:0000313" key="2">
    <source>
        <dbReference type="EMBL" id="CAH0021699.1"/>
    </source>
</evidence>
<evidence type="ECO:0000259" key="1">
    <source>
        <dbReference type="Pfam" id="PF06985"/>
    </source>
</evidence>
<dbReference type="Pfam" id="PF06985">
    <property type="entry name" value="HET"/>
    <property type="match status" value="1"/>
</dbReference>
<dbReference type="PANTHER" id="PTHR24148:SF64">
    <property type="entry name" value="HETEROKARYON INCOMPATIBILITY DOMAIN-CONTAINING PROTEIN"/>
    <property type="match status" value="1"/>
</dbReference>
<reference evidence="2" key="1">
    <citation type="submission" date="2021-10" db="EMBL/GenBank/DDBJ databases">
        <authorList>
            <person name="Piombo E."/>
        </authorList>
    </citation>
    <scope>NUCLEOTIDE SEQUENCE</scope>
</reference>
<organism evidence="2 3">
    <name type="scientific">Clonostachys rhizophaga</name>
    <dbReference type="NCBI Taxonomy" id="160324"/>
    <lineage>
        <taxon>Eukaryota</taxon>
        <taxon>Fungi</taxon>
        <taxon>Dikarya</taxon>
        <taxon>Ascomycota</taxon>
        <taxon>Pezizomycotina</taxon>
        <taxon>Sordariomycetes</taxon>
        <taxon>Hypocreomycetidae</taxon>
        <taxon>Hypocreales</taxon>
        <taxon>Bionectriaceae</taxon>
        <taxon>Clonostachys</taxon>
    </lineage>
</organism>
<sequence>MTDHMTHFVMLAQMLRFRTAQQRWRRLSESEDWDSADPEDDNTMPFCTPICLYFGQPRAPPDFSYSFVDELMEIEEFKDYFPESTVEYLERLGMWDESERRVRHEWLVERKRAQELESYPTRLPHAGRYKWIGPESDQPPSWVWDSMRHQTVEVTDEILKEGYIAVSYTWGRWRGEGSRPVKGVPWEIPRIKPSSYSDVIKLLQLLSAIPGSRYYWIDVLCINQEDSNQREREIAKQGSIFGKAKAVFVYAWTIPDGHQLALALCNLGESLLWALRVPPRGIFGGQTATYAGRPIRRASIWNTLRDSEAAQTLRDDHWFSSLWTLQEMILCPSGLLMTRNGEFCTINGRIATVASLAAAIYIMDVMNDAELLRRLDTELVIQKFRTWIDWSSRILLNVSLTADRTDILIAATKRTATKRRGEAVLAALKVASDDGPFDENGLTASGLPPSLLRRIFLAEGSRLFMYATDAVPGRFFSDMVGGSGNQRPRDILEGSVEFVSTATWSIGDDMGVGIPHPAKVLVTAEKVVLHLCVGICSPPMTMGEAIRFTYAAHRKWTQRKRLSQQIQQVWRSMAACCHSVRSSDSGNFIFPPMLDLKFLHLGEDKTGSSSFGIILATTIPPLTSGELWYKCGTYRAQGRPEFQMTAEYMYIISPSFK</sequence>
<keyword evidence="3" id="KW-1185">Reference proteome</keyword>
<accession>A0A9N9YK72</accession>
<dbReference type="EMBL" id="CABFNQ020000659">
    <property type="protein sequence ID" value="CAH0021699.1"/>
    <property type="molecule type" value="Genomic_DNA"/>
</dbReference>
<evidence type="ECO:0000313" key="3">
    <source>
        <dbReference type="Proteomes" id="UP000696573"/>
    </source>
</evidence>
<dbReference type="OrthoDB" id="2157530at2759"/>
<proteinExistence type="predicted"/>
<feature type="domain" description="Heterokaryon incompatibility" evidence="1">
    <location>
        <begin position="163"/>
        <end position="327"/>
    </location>
</feature>
<protein>
    <recommendedName>
        <fullName evidence="1">Heterokaryon incompatibility domain-containing protein</fullName>
    </recommendedName>
</protein>
<dbReference type="AlphaFoldDB" id="A0A9N9YK72"/>